<comment type="subcellular location">
    <subcellularLocation>
        <location evidence="1">Cell membrane</location>
        <topology evidence="1">Multi-pass membrane protein</topology>
    </subcellularLocation>
</comment>
<gene>
    <name evidence="8" type="ORF">BUW47_10375</name>
</gene>
<feature type="domain" description="Major facilitator superfamily (MFS) profile" evidence="7">
    <location>
        <begin position="34"/>
        <end position="442"/>
    </location>
</feature>
<proteinExistence type="predicted"/>
<dbReference type="Gene3D" id="1.20.1250.20">
    <property type="entry name" value="MFS general substrate transporter like domains"/>
    <property type="match status" value="1"/>
</dbReference>
<feature type="transmembrane region" description="Helical" evidence="6">
    <location>
        <begin position="103"/>
        <end position="123"/>
    </location>
</feature>
<evidence type="ECO:0000256" key="5">
    <source>
        <dbReference type="ARBA" id="ARBA00023136"/>
    </source>
</evidence>
<evidence type="ECO:0000259" key="7">
    <source>
        <dbReference type="PROSITE" id="PS50850"/>
    </source>
</evidence>
<evidence type="ECO:0000256" key="1">
    <source>
        <dbReference type="ARBA" id="ARBA00004651"/>
    </source>
</evidence>
<evidence type="ECO:0000313" key="8">
    <source>
        <dbReference type="EMBL" id="APU46774.1"/>
    </source>
</evidence>
<evidence type="ECO:0000256" key="2">
    <source>
        <dbReference type="ARBA" id="ARBA00022448"/>
    </source>
</evidence>
<dbReference type="Pfam" id="PF00083">
    <property type="entry name" value="Sugar_tr"/>
    <property type="match status" value="1"/>
</dbReference>
<dbReference type="PROSITE" id="PS50850">
    <property type="entry name" value="MFS"/>
    <property type="match status" value="1"/>
</dbReference>
<reference evidence="8 9" key="1">
    <citation type="submission" date="2016-12" db="EMBL/GenBank/DDBJ databases">
        <title>Complete Genome Sequence of Lactobacillus fermentum Strain SNUV175, a Probiotic for Treatment of Bacterial Vaginosis.</title>
        <authorList>
            <person name="Lee S."/>
            <person name="You H.J."/>
            <person name="Kwon B."/>
            <person name="Ko G."/>
        </authorList>
    </citation>
    <scope>NUCLEOTIDE SEQUENCE [LARGE SCALE GENOMIC DNA]</scope>
    <source>
        <strain evidence="8 9">SNUV175</strain>
    </source>
</reference>
<dbReference type="OrthoDB" id="9787026at2"/>
<dbReference type="GO" id="GO:0005886">
    <property type="term" value="C:plasma membrane"/>
    <property type="evidence" value="ECO:0007669"/>
    <property type="project" value="UniProtKB-SubCell"/>
</dbReference>
<feature type="transmembrane region" description="Helical" evidence="6">
    <location>
        <begin position="129"/>
        <end position="146"/>
    </location>
</feature>
<dbReference type="InterPro" id="IPR020846">
    <property type="entry name" value="MFS_dom"/>
</dbReference>
<feature type="transmembrane region" description="Helical" evidence="6">
    <location>
        <begin position="328"/>
        <end position="346"/>
    </location>
</feature>
<protein>
    <submittedName>
        <fullName evidence="8">MFS transporter</fullName>
    </submittedName>
</protein>
<dbReference type="EMBL" id="CP019030">
    <property type="protein sequence ID" value="APU46774.1"/>
    <property type="molecule type" value="Genomic_DNA"/>
</dbReference>
<feature type="transmembrane region" description="Helical" evidence="6">
    <location>
        <begin position="158"/>
        <end position="181"/>
    </location>
</feature>
<feature type="transmembrane region" description="Helical" evidence="6">
    <location>
        <begin position="72"/>
        <end position="91"/>
    </location>
</feature>
<name>A0A1L7GXQ2_LIMFE</name>
<dbReference type="SUPFAM" id="SSF103473">
    <property type="entry name" value="MFS general substrate transporter"/>
    <property type="match status" value="1"/>
</dbReference>
<dbReference type="Proteomes" id="UP000185427">
    <property type="component" value="Chromosome"/>
</dbReference>
<dbReference type="RefSeq" id="WP_075667682.1">
    <property type="nucleotide sequence ID" value="NZ_CP019030.1"/>
</dbReference>
<evidence type="ECO:0000313" key="9">
    <source>
        <dbReference type="Proteomes" id="UP000185427"/>
    </source>
</evidence>
<dbReference type="PANTHER" id="PTHR23508:SF10">
    <property type="entry name" value="CARBOXYLIC ACID TRANSPORTER PROTEIN HOMOLOG"/>
    <property type="match status" value="1"/>
</dbReference>
<feature type="transmembrane region" description="Helical" evidence="6">
    <location>
        <begin position="31"/>
        <end position="52"/>
    </location>
</feature>
<feature type="transmembrane region" description="Helical" evidence="6">
    <location>
        <begin position="352"/>
        <end position="376"/>
    </location>
</feature>
<feature type="transmembrane region" description="Helical" evidence="6">
    <location>
        <begin position="263"/>
        <end position="281"/>
    </location>
</feature>
<feature type="transmembrane region" description="Helical" evidence="6">
    <location>
        <begin position="187"/>
        <end position="203"/>
    </location>
</feature>
<dbReference type="InterPro" id="IPR005828">
    <property type="entry name" value="MFS_sugar_transport-like"/>
</dbReference>
<evidence type="ECO:0000256" key="6">
    <source>
        <dbReference type="SAM" id="Phobius"/>
    </source>
</evidence>
<keyword evidence="3 6" id="KW-0812">Transmembrane</keyword>
<feature type="transmembrane region" description="Helical" evidence="6">
    <location>
        <begin position="301"/>
        <end position="321"/>
    </location>
</feature>
<organism evidence="8 9">
    <name type="scientific">Limosilactobacillus fermentum</name>
    <name type="common">Lactobacillus fermentum</name>
    <dbReference type="NCBI Taxonomy" id="1613"/>
    <lineage>
        <taxon>Bacteria</taxon>
        <taxon>Bacillati</taxon>
        <taxon>Bacillota</taxon>
        <taxon>Bacilli</taxon>
        <taxon>Lactobacillales</taxon>
        <taxon>Lactobacillaceae</taxon>
        <taxon>Limosilactobacillus</taxon>
    </lineage>
</organism>
<evidence type="ECO:0000256" key="3">
    <source>
        <dbReference type="ARBA" id="ARBA00022692"/>
    </source>
</evidence>
<sequence>MESVINSQTISTTRHRELTDRVNRFQATPTFIRVFILVAAGMFMDAIDVYLASGVSSYMLASKWSTMAQNSTFLSAGFMGLFIGSITAGLVGDIFGRRRAYQLNLLIFGFFTLIEAFAPNMIFLIVCRLIAAIGLGTEIVTGYAMINEFAPIKQRGRWCAATSLIANCGAPITMLMCTIIIPRFSWRAMFVISGALALILWYFRRNLPESPRWNINHHNYDEAEETIAMIEGEMKNKGATPADIQATTETTGKNENDRHLTRNMIVAIVAVTAVIVCQYTFTSWVPTLLVQRGIEVTSSLGFSTVMMLGAPVGAFIGTTLVDKVGRKPTIISAFVLAAVLGIAYAYQTSSIGVMVIGFALTACFYVLMAVVVAVYTSELFSTTYRFRGAGIANGISKLVTIGMPYAVAWMLTTVGSTTIFFTIAGMAIVAATVVMIWGPETNQRVI</sequence>
<evidence type="ECO:0000256" key="4">
    <source>
        <dbReference type="ARBA" id="ARBA00022989"/>
    </source>
</evidence>
<accession>A0A1L7GXQ2</accession>
<dbReference type="InterPro" id="IPR036259">
    <property type="entry name" value="MFS_trans_sf"/>
</dbReference>
<dbReference type="PANTHER" id="PTHR23508">
    <property type="entry name" value="CARBOXYLIC ACID TRANSPORTER PROTEIN HOMOLOG"/>
    <property type="match status" value="1"/>
</dbReference>
<keyword evidence="5 6" id="KW-0472">Membrane</keyword>
<keyword evidence="4 6" id="KW-1133">Transmembrane helix</keyword>
<dbReference type="CDD" id="cd17316">
    <property type="entry name" value="MFS_SV2_like"/>
    <property type="match status" value="1"/>
</dbReference>
<dbReference type="AlphaFoldDB" id="A0A1L7GXQ2"/>
<keyword evidence="2" id="KW-0813">Transport</keyword>
<feature type="transmembrane region" description="Helical" evidence="6">
    <location>
        <begin position="388"/>
        <end position="411"/>
    </location>
</feature>
<dbReference type="GO" id="GO:0046943">
    <property type="term" value="F:carboxylic acid transmembrane transporter activity"/>
    <property type="evidence" value="ECO:0007669"/>
    <property type="project" value="TreeGrafter"/>
</dbReference>
<feature type="transmembrane region" description="Helical" evidence="6">
    <location>
        <begin position="417"/>
        <end position="438"/>
    </location>
</feature>